<dbReference type="Gene3D" id="3.55.30.10">
    <property type="entry name" value="Hsp33 domain"/>
    <property type="match status" value="1"/>
</dbReference>
<dbReference type="InterPro" id="IPR016153">
    <property type="entry name" value="Heat_shock_Hsp33_N"/>
</dbReference>
<sequence>MSELRKFLFDGLPVRGAIVRLTDAWQEVLRRRASNTTAGAYPAPVQSLLGEMTAAAVLMQSGIQFDGALVLQVFGDGPLKLAVVEVQSDLRVRATASLSGAVENGAALSELINQNGQGRCAITLDPARKQPGQQPYQGVVALSDGEGQGFERMAEVLQHYMRHSEQLDTVLVLAADAQVAAGLLIQRLPVKGEANLAGQASEGEDAAQADTQGQNEDFNRIAHLASTLKREELLTLDIDTVLRRLFWEERVLTFAPLTGEAGPRFACTCSRERVAQMIRGLGQAEAESILAERGDIEVGCEFCGQHYRFDAVDAAQIFAAPGSLPPGSQSVQ</sequence>
<dbReference type="SUPFAM" id="SSF64397">
    <property type="entry name" value="Hsp33 domain"/>
    <property type="match status" value="1"/>
</dbReference>
<protein>
    <submittedName>
        <fullName evidence="6">33 kDa chaperonin</fullName>
    </submittedName>
</protein>
<dbReference type="Proteomes" id="UP000626210">
    <property type="component" value="Unassembled WGS sequence"/>
</dbReference>
<dbReference type="SUPFAM" id="SSF118352">
    <property type="entry name" value="HSP33 redox switch-like"/>
    <property type="match status" value="1"/>
</dbReference>
<evidence type="ECO:0000256" key="2">
    <source>
        <dbReference type="ARBA" id="ARBA00022833"/>
    </source>
</evidence>
<dbReference type="InterPro" id="IPR000397">
    <property type="entry name" value="Heat_shock_Hsp33"/>
</dbReference>
<evidence type="ECO:0000256" key="3">
    <source>
        <dbReference type="ARBA" id="ARBA00023157"/>
    </source>
</evidence>
<comment type="caution">
    <text evidence="6">The sequence shown here is derived from an EMBL/GenBank/DDBJ whole genome shotgun (WGS) entry which is preliminary data.</text>
</comment>
<evidence type="ECO:0000313" key="7">
    <source>
        <dbReference type="Proteomes" id="UP000626210"/>
    </source>
</evidence>
<evidence type="ECO:0000256" key="4">
    <source>
        <dbReference type="ARBA" id="ARBA00023186"/>
    </source>
</evidence>
<evidence type="ECO:0000256" key="1">
    <source>
        <dbReference type="ARBA" id="ARBA00022490"/>
    </source>
</evidence>
<dbReference type="InterPro" id="IPR023212">
    <property type="entry name" value="Hsp33_helix_hairpin_bin_dom_sf"/>
</dbReference>
<keyword evidence="1" id="KW-0963">Cytoplasm</keyword>
<name>A0ABQ3G091_9BURK</name>
<dbReference type="Gene3D" id="1.10.287.480">
    <property type="entry name" value="helix hairpin bin"/>
    <property type="match status" value="1"/>
</dbReference>
<accession>A0ABQ3G091</accession>
<evidence type="ECO:0000313" key="6">
    <source>
        <dbReference type="EMBL" id="GHC80466.1"/>
    </source>
</evidence>
<dbReference type="PIRSF" id="PIRSF005261">
    <property type="entry name" value="Heat_shock_Hsp33"/>
    <property type="match status" value="1"/>
</dbReference>
<keyword evidence="4" id="KW-0143">Chaperone</keyword>
<dbReference type="EMBL" id="BMYK01000005">
    <property type="protein sequence ID" value="GHC80466.1"/>
    <property type="molecule type" value="Genomic_DNA"/>
</dbReference>
<dbReference type="Pfam" id="PF01430">
    <property type="entry name" value="HSP33"/>
    <property type="match status" value="1"/>
</dbReference>
<keyword evidence="7" id="KW-1185">Reference proteome</keyword>
<dbReference type="PANTHER" id="PTHR30111">
    <property type="entry name" value="33 KDA CHAPERONIN"/>
    <property type="match status" value="1"/>
</dbReference>
<evidence type="ECO:0000256" key="5">
    <source>
        <dbReference type="ARBA" id="ARBA00023284"/>
    </source>
</evidence>
<keyword evidence="2" id="KW-0862">Zinc</keyword>
<reference evidence="7" key="1">
    <citation type="journal article" date="2019" name="Int. J. Syst. Evol. Microbiol.">
        <title>The Global Catalogue of Microorganisms (GCM) 10K type strain sequencing project: providing services to taxonomists for standard genome sequencing and annotation.</title>
        <authorList>
            <consortium name="The Broad Institute Genomics Platform"/>
            <consortium name="The Broad Institute Genome Sequencing Center for Infectious Disease"/>
            <person name="Wu L."/>
            <person name="Ma J."/>
        </authorList>
    </citation>
    <scope>NUCLEOTIDE SEQUENCE [LARGE SCALE GENOMIC DNA]</scope>
    <source>
        <strain evidence="7">KCTC 23314</strain>
    </source>
</reference>
<dbReference type="RefSeq" id="WP_189687007.1">
    <property type="nucleotide sequence ID" value="NZ_BMYK01000005.1"/>
</dbReference>
<keyword evidence="3" id="KW-1015">Disulfide bond</keyword>
<dbReference type="PANTHER" id="PTHR30111:SF1">
    <property type="entry name" value="33 KDA CHAPERONIN"/>
    <property type="match status" value="1"/>
</dbReference>
<dbReference type="Gene3D" id="3.90.1280.10">
    <property type="entry name" value="HSP33 redox switch-like"/>
    <property type="match status" value="1"/>
</dbReference>
<proteinExistence type="predicted"/>
<gene>
    <name evidence="6" type="ORF">GCM10007320_22170</name>
</gene>
<keyword evidence="5" id="KW-0676">Redox-active center</keyword>
<organism evidence="6 7">
    <name type="scientific">Pseudorhodoferax aquiterrae</name>
    <dbReference type="NCBI Taxonomy" id="747304"/>
    <lineage>
        <taxon>Bacteria</taxon>
        <taxon>Pseudomonadati</taxon>
        <taxon>Pseudomonadota</taxon>
        <taxon>Betaproteobacteria</taxon>
        <taxon>Burkholderiales</taxon>
        <taxon>Comamonadaceae</taxon>
    </lineage>
</organism>
<dbReference type="InterPro" id="IPR016154">
    <property type="entry name" value="Heat_shock_Hsp33_C"/>
</dbReference>
<dbReference type="CDD" id="cd00498">
    <property type="entry name" value="Hsp33"/>
    <property type="match status" value="1"/>
</dbReference>